<dbReference type="GO" id="GO:0005737">
    <property type="term" value="C:cytoplasm"/>
    <property type="evidence" value="ECO:0007669"/>
    <property type="project" value="UniProtKB-SubCell"/>
</dbReference>
<feature type="compositionally biased region" description="Basic and acidic residues" evidence="2">
    <location>
        <begin position="1"/>
        <end position="17"/>
    </location>
</feature>
<dbReference type="PANTHER" id="PTHR10928">
    <property type="entry name" value="SUPPRESSOR OF FUSED"/>
    <property type="match status" value="1"/>
</dbReference>
<dbReference type="STRING" id="400727.A0A2T7PW74"/>
<dbReference type="InterPro" id="IPR016591">
    <property type="entry name" value="Suppressor_of_fused_euk"/>
</dbReference>
<accession>A0A2T7PW74</accession>
<dbReference type="OMA" id="HVGDHIP"/>
<protein>
    <recommendedName>
        <fullName evidence="1">Suppressor of fused homolog</fullName>
    </recommendedName>
</protein>
<feature type="compositionally biased region" description="Polar residues" evidence="2">
    <location>
        <begin position="360"/>
        <end position="371"/>
    </location>
</feature>
<dbReference type="Pfam" id="PF05076">
    <property type="entry name" value="SUFU"/>
    <property type="match status" value="1"/>
</dbReference>
<name>A0A2T7PW74_POMCA</name>
<reference evidence="5 6" key="1">
    <citation type="submission" date="2018-04" db="EMBL/GenBank/DDBJ databases">
        <title>The genome of golden apple snail Pomacea canaliculata provides insight into stress tolerance and invasive adaptation.</title>
        <authorList>
            <person name="Liu C."/>
            <person name="Liu B."/>
            <person name="Ren Y."/>
            <person name="Zhang Y."/>
            <person name="Wang H."/>
            <person name="Li S."/>
            <person name="Jiang F."/>
            <person name="Yin L."/>
            <person name="Zhang G."/>
            <person name="Qian W."/>
            <person name="Fan W."/>
        </authorList>
    </citation>
    <scope>NUCLEOTIDE SEQUENCE [LARGE SCALE GENOMIC DNA]</scope>
    <source>
        <strain evidence="5">SZHN2017</strain>
        <tissue evidence="5">Muscle</tissue>
    </source>
</reference>
<dbReference type="GO" id="GO:0005634">
    <property type="term" value="C:nucleus"/>
    <property type="evidence" value="ECO:0007669"/>
    <property type="project" value="UniProtKB-SubCell"/>
</dbReference>
<dbReference type="Proteomes" id="UP000245119">
    <property type="component" value="Linkage Group LG1"/>
</dbReference>
<evidence type="ECO:0000313" key="6">
    <source>
        <dbReference type="Proteomes" id="UP000245119"/>
    </source>
</evidence>
<gene>
    <name evidence="5" type="ORF">C0Q70_00234</name>
</gene>
<dbReference type="AlphaFoldDB" id="A0A2T7PW74"/>
<keyword evidence="1" id="KW-0539">Nucleus</keyword>
<evidence type="ECO:0000256" key="1">
    <source>
        <dbReference type="PIRNR" id="PIRNR011844"/>
    </source>
</evidence>
<comment type="caution">
    <text evidence="5">The sequence shown here is derived from an EMBL/GenBank/DDBJ whole genome shotgun (WGS) entry which is preliminary data.</text>
</comment>
<evidence type="ECO:0000259" key="4">
    <source>
        <dbReference type="Pfam" id="PF12470"/>
    </source>
</evidence>
<dbReference type="Gene3D" id="3.30.1360.230">
    <property type="entry name" value="Sufu, C-terminal domain"/>
    <property type="match status" value="1"/>
</dbReference>
<evidence type="ECO:0000313" key="5">
    <source>
        <dbReference type="EMBL" id="PVD37637.1"/>
    </source>
</evidence>
<organism evidence="5 6">
    <name type="scientific">Pomacea canaliculata</name>
    <name type="common">Golden apple snail</name>
    <dbReference type="NCBI Taxonomy" id="400727"/>
    <lineage>
        <taxon>Eukaryota</taxon>
        <taxon>Metazoa</taxon>
        <taxon>Spiralia</taxon>
        <taxon>Lophotrochozoa</taxon>
        <taxon>Mollusca</taxon>
        <taxon>Gastropoda</taxon>
        <taxon>Caenogastropoda</taxon>
        <taxon>Architaenioglossa</taxon>
        <taxon>Ampullarioidea</taxon>
        <taxon>Ampullariidae</taxon>
        <taxon>Pomacea</taxon>
    </lineage>
</organism>
<feature type="region of interest" description="Disordered" evidence="2">
    <location>
        <begin position="322"/>
        <end position="394"/>
    </location>
</feature>
<feature type="compositionally biased region" description="Basic and acidic residues" evidence="2">
    <location>
        <begin position="326"/>
        <end position="339"/>
    </location>
</feature>
<comment type="subcellular location">
    <subcellularLocation>
        <location evidence="1">Cytoplasm</location>
    </subcellularLocation>
    <subcellularLocation>
        <location evidence="1">Nucleus</location>
    </subcellularLocation>
</comment>
<proteinExistence type="inferred from homology"/>
<feature type="domain" description="Suppressor of fused C-terminal" evidence="4">
    <location>
        <begin position="270"/>
        <end position="498"/>
    </location>
</feature>
<dbReference type="InterPro" id="IPR020941">
    <property type="entry name" value="SUFU-like_domain"/>
</dbReference>
<dbReference type="PANTHER" id="PTHR10928:SF2">
    <property type="entry name" value="SUPPRESSOR OF FUSED HOMOLOG"/>
    <property type="match status" value="1"/>
</dbReference>
<feature type="domain" description="Suppressor of fused-like" evidence="3">
    <location>
        <begin position="79"/>
        <end position="255"/>
    </location>
</feature>
<dbReference type="InterPro" id="IPR037181">
    <property type="entry name" value="SUFU_N"/>
</dbReference>
<dbReference type="OrthoDB" id="10038834at2759"/>
<dbReference type="InterPro" id="IPR024314">
    <property type="entry name" value="SUFU_C"/>
</dbReference>
<comment type="similarity">
    <text evidence="1">Belongs to the SUFU family.</text>
</comment>
<dbReference type="Pfam" id="PF12470">
    <property type="entry name" value="SUFU_C"/>
    <property type="match status" value="1"/>
</dbReference>
<sequence>MEGKEQTFETAETDHGPESSLPGDLEEDSSSEGSADGYDELNDLDCFGIEAIDRACMLLYPDQPNPIQAEAVMKYWLGGPHPLDYISMYSNDGDENLGVPPHWHYITYGFTDLHGDDRVHSYTGRGMPSGFGFELTFRLKKVEGEQTAPMWPTSLLNKLAAYVFHTGNVLHVGDHIPWHQPLDGMGKSRIQHMLVAEEPQLLDLDTPYGMAQFRQIVGVTDEEVKSAQRWKGAGILELLAKDLMVGPYFITDLARDQSIFDRNPSLVQLVDEGIERDGSNLGHVTALCAWFNMNEEALTEAGKGKTGCGICTQVGGGEAENQVFQGKREKVGSGDKKGGGDSAPSSLPRTDIPKNKDSIKQPTSGIEQPDSTLKADANGEQEDPTPGESTLVTPDEEQPVFVNIDAIHLLFDSEAAELLPLIVKGRLGKGRFFIFHNAEGQAIHFVPPELASQENIVVSPEEPMKCSGQYLQLFCSNALMDEIMEEFGYLQNADKTKTGTKDIKLKELPITIKVLQKGGPLNPQQF</sequence>
<evidence type="ECO:0000259" key="3">
    <source>
        <dbReference type="Pfam" id="PF05076"/>
    </source>
</evidence>
<evidence type="ECO:0000256" key="2">
    <source>
        <dbReference type="SAM" id="MobiDB-lite"/>
    </source>
</evidence>
<dbReference type="EMBL" id="PZQS01000001">
    <property type="protein sequence ID" value="PVD37637.1"/>
    <property type="molecule type" value="Genomic_DNA"/>
</dbReference>
<feature type="region of interest" description="Disordered" evidence="2">
    <location>
        <begin position="1"/>
        <end position="37"/>
    </location>
</feature>
<dbReference type="SUPFAM" id="SSF103359">
    <property type="entry name" value="Suppressor of Fused, N-terminal domain"/>
    <property type="match status" value="1"/>
</dbReference>
<keyword evidence="6" id="KW-1185">Reference proteome</keyword>
<dbReference type="InterPro" id="IPR038489">
    <property type="entry name" value="SUFU_C_sf"/>
</dbReference>
<keyword evidence="1" id="KW-0963">Cytoplasm</keyword>
<dbReference type="PIRSF" id="PIRSF011844">
    <property type="entry name" value="Suppressor_of_fused_protein"/>
    <property type="match status" value="1"/>
</dbReference>
<dbReference type="InterPro" id="IPR007768">
    <property type="entry name" value="Suppressor_of_fused"/>
</dbReference>